<dbReference type="KEGG" id="mcab:HXZ27_08230"/>
<protein>
    <submittedName>
        <fullName evidence="1">Uncharacterized protein</fullName>
    </submittedName>
</protein>
<reference evidence="1 2" key="1">
    <citation type="submission" date="2020-07" db="EMBL/GenBank/DDBJ databases">
        <title>A bifunctional nitrone conjugated secondary metabolite targeting the ribosome.</title>
        <authorList>
            <person name="Limbrick E.M."/>
            <person name="Graf M."/>
            <person name="Derewacz D.K."/>
            <person name="Nguyen F."/>
            <person name="Spraggins J.M."/>
            <person name="Wieland M."/>
            <person name="Ynigez-Gutierrez A.E."/>
            <person name="Reisman B.J."/>
            <person name="Zinshteyn B."/>
            <person name="McCulloch K."/>
            <person name="Iverson T.M."/>
            <person name="Green R."/>
            <person name="Wilson D.N."/>
            <person name="Bachmann B.O."/>
        </authorList>
    </citation>
    <scope>NUCLEOTIDE SEQUENCE [LARGE SCALE GENOMIC DNA]</scope>
    <source>
        <strain evidence="2">aurantiaca</strain>
    </source>
</reference>
<sequence length="102" mass="10938">MIRNVQAVVVLPEDGPCLILRPFTVIGPGANEAIRQGFAPVLKIPASYELSKLRATVRVCFIDHVGQPWQVTSDGQISRTTVPYPAVDAAAAVPGTVRLDTE</sequence>
<dbReference type="AlphaFoldDB" id="A0A7H8XGM6"/>
<dbReference type="EMBL" id="CP058322">
    <property type="protein sequence ID" value="QLD24203.1"/>
    <property type="molecule type" value="Genomic_DNA"/>
</dbReference>
<accession>A0A7H8XGM6</accession>
<organism evidence="1 2">
    <name type="scientific">Micromonospora carbonacea</name>
    <dbReference type="NCBI Taxonomy" id="47853"/>
    <lineage>
        <taxon>Bacteria</taxon>
        <taxon>Bacillati</taxon>
        <taxon>Actinomycetota</taxon>
        <taxon>Actinomycetes</taxon>
        <taxon>Micromonosporales</taxon>
        <taxon>Micromonosporaceae</taxon>
        <taxon>Micromonospora</taxon>
    </lineage>
</organism>
<name>A0A7H8XGM6_9ACTN</name>
<evidence type="ECO:0000313" key="1">
    <source>
        <dbReference type="EMBL" id="QLD24203.1"/>
    </source>
</evidence>
<evidence type="ECO:0000313" key="2">
    <source>
        <dbReference type="Proteomes" id="UP000509335"/>
    </source>
</evidence>
<dbReference type="Proteomes" id="UP000509335">
    <property type="component" value="Chromosome"/>
</dbReference>
<proteinExistence type="predicted"/>
<gene>
    <name evidence="1" type="ORF">HXZ27_08230</name>
</gene>